<proteinExistence type="evidence at transcript level"/>
<organism evidence="2">
    <name type="scientific">Hordeum vulgare subsp. vulgare</name>
    <name type="common">Domesticated barley</name>
    <dbReference type="NCBI Taxonomy" id="112509"/>
    <lineage>
        <taxon>Eukaryota</taxon>
        <taxon>Viridiplantae</taxon>
        <taxon>Streptophyta</taxon>
        <taxon>Embryophyta</taxon>
        <taxon>Tracheophyta</taxon>
        <taxon>Spermatophyta</taxon>
        <taxon>Magnoliopsida</taxon>
        <taxon>Liliopsida</taxon>
        <taxon>Poales</taxon>
        <taxon>Poaceae</taxon>
        <taxon>BOP clade</taxon>
        <taxon>Pooideae</taxon>
        <taxon>Triticodae</taxon>
        <taxon>Triticeae</taxon>
        <taxon>Hordeinae</taxon>
        <taxon>Hordeum</taxon>
    </lineage>
</organism>
<evidence type="ECO:0000256" key="1">
    <source>
        <dbReference type="SAM" id="MobiDB-lite"/>
    </source>
</evidence>
<feature type="compositionally biased region" description="Polar residues" evidence="1">
    <location>
        <begin position="100"/>
        <end position="118"/>
    </location>
</feature>
<accession>F2EB23</accession>
<evidence type="ECO:0000313" key="2">
    <source>
        <dbReference type="EMBL" id="BAK04545.1"/>
    </source>
</evidence>
<dbReference type="Pfam" id="PF10175">
    <property type="entry name" value="MPP6"/>
    <property type="match status" value="1"/>
</dbReference>
<sequence>MSAKKGLSSTLRNLKFMQRAAVAQKVEDKADVEVEEVAAEVEVVMTPAANGGGVGSSVQVARKCVVVMEGNPHPGAVKGRMSFQNFNPSIDKLNDEASGRPTQSASPSNSQQDSANTSRVDDVSASRFRSFNVDSSESISLNELKRKEPELEMETPPLRKLPKTTGQNVDGRGSSQSNGRGSGKSNKHEKLDFNLLRKRKSK</sequence>
<dbReference type="InterPro" id="IPR019324">
    <property type="entry name" value="MPP6"/>
</dbReference>
<dbReference type="PANTHER" id="PTHR13582">
    <property type="entry name" value="M-PHASE PHOSPHOPROTEIN 6"/>
    <property type="match status" value="1"/>
</dbReference>
<reference evidence="2" key="1">
    <citation type="journal article" date="2011" name="Plant Physiol.">
        <title>Comprehensive sequence analysis of 24,783 barley full-length cDNAs derived from 12 clone libraries.</title>
        <authorList>
            <person name="Matsumoto T."/>
            <person name="Tanaka T."/>
            <person name="Sakai H."/>
            <person name="Amano N."/>
            <person name="Kanamori H."/>
            <person name="Kurita K."/>
            <person name="Kikuta A."/>
            <person name="Kamiya K."/>
            <person name="Yamamoto M."/>
            <person name="Ikawa H."/>
            <person name="Fujii N."/>
            <person name="Hori K."/>
            <person name="Itoh T."/>
            <person name="Sato K."/>
        </authorList>
    </citation>
    <scope>NUCLEOTIDE SEQUENCE</scope>
    <source>
        <tissue evidence="2">Flower</tissue>
    </source>
</reference>
<feature type="compositionally biased region" description="Polar residues" evidence="1">
    <location>
        <begin position="127"/>
        <end position="141"/>
    </location>
</feature>
<dbReference type="PANTHER" id="PTHR13582:SF0">
    <property type="entry name" value="M-PHASE PHOSPHOPROTEIN 6"/>
    <property type="match status" value="1"/>
</dbReference>
<protein>
    <submittedName>
        <fullName evidence="2">Predicted protein</fullName>
    </submittedName>
</protein>
<feature type="region of interest" description="Disordered" evidence="1">
    <location>
        <begin position="71"/>
        <end position="202"/>
    </location>
</feature>
<dbReference type="EMBL" id="AK373348">
    <property type="protein sequence ID" value="BAK04545.1"/>
    <property type="molecule type" value="mRNA"/>
</dbReference>
<dbReference type="AlphaFoldDB" id="F2EB23"/>
<name>F2EB23_HORVV</name>